<feature type="domain" description="Abnormal cell migration protein 18-like fibronectin type I" evidence="2">
    <location>
        <begin position="55"/>
        <end position="118"/>
    </location>
</feature>
<organism evidence="3 4">
    <name type="scientific">Ancylostoma ceylanicum</name>
    <dbReference type="NCBI Taxonomy" id="53326"/>
    <lineage>
        <taxon>Eukaryota</taxon>
        <taxon>Metazoa</taxon>
        <taxon>Ecdysozoa</taxon>
        <taxon>Nematoda</taxon>
        <taxon>Chromadorea</taxon>
        <taxon>Rhabditida</taxon>
        <taxon>Rhabditina</taxon>
        <taxon>Rhabditomorpha</taxon>
        <taxon>Strongyloidea</taxon>
        <taxon>Ancylostomatidae</taxon>
        <taxon>Ancylostomatinae</taxon>
        <taxon>Ancylostoma</taxon>
    </lineage>
</organism>
<feature type="signal peptide" evidence="1">
    <location>
        <begin position="1"/>
        <end position="16"/>
    </location>
</feature>
<evidence type="ECO:0000256" key="1">
    <source>
        <dbReference type="SAM" id="SignalP"/>
    </source>
</evidence>
<accession>A0A016VEQ9</accession>
<dbReference type="EMBL" id="JARK01001347">
    <property type="protein sequence ID" value="EYC25781.1"/>
    <property type="molecule type" value="Genomic_DNA"/>
</dbReference>
<reference evidence="4" key="1">
    <citation type="journal article" date="2015" name="Nat. Genet.">
        <title>The genome and transcriptome of the zoonotic hookworm Ancylostoma ceylanicum identify infection-specific gene families.</title>
        <authorList>
            <person name="Schwarz E.M."/>
            <person name="Hu Y."/>
            <person name="Antoshechkin I."/>
            <person name="Miller M.M."/>
            <person name="Sternberg P.W."/>
            <person name="Aroian R.V."/>
        </authorList>
    </citation>
    <scope>NUCLEOTIDE SEQUENCE</scope>
    <source>
        <strain evidence="4">HY135</strain>
    </source>
</reference>
<feature type="chain" id="PRO_5001490067" description="Abnormal cell migration protein 18-like fibronectin type I domain-containing protein" evidence="1">
    <location>
        <begin position="17"/>
        <end position="143"/>
    </location>
</feature>
<dbReference type="Proteomes" id="UP000024635">
    <property type="component" value="Unassembled WGS sequence"/>
</dbReference>
<dbReference type="AlphaFoldDB" id="A0A016VEQ9"/>
<dbReference type="InterPro" id="IPR055119">
    <property type="entry name" value="Mig18_Fn1"/>
</dbReference>
<keyword evidence="1" id="KW-0732">Signal</keyword>
<dbReference type="OrthoDB" id="5803975at2759"/>
<proteinExistence type="predicted"/>
<sequence length="143" mass="15912">MLRALTSLFLVIGVHSIVDHEDRQIILTAHGMSMDDVENRVVIPIQDGRIPPLPCVMANAGTHQHGETFTKNNFHYQCQNGTAEVVACIADDQSVIQLGRTFVKNGMKHKCTIVGDSVTYEQGTEGKLGYRNGWMLQKKQSIF</sequence>
<comment type="caution">
    <text evidence="3">The sequence shown here is derived from an EMBL/GenBank/DDBJ whole genome shotgun (WGS) entry which is preliminary data.</text>
</comment>
<evidence type="ECO:0000313" key="4">
    <source>
        <dbReference type="Proteomes" id="UP000024635"/>
    </source>
</evidence>
<keyword evidence="4" id="KW-1185">Reference proteome</keyword>
<protein>
    <recommendedName>
        <fullName evidence="2">Abnormal cell migration protein 18-like fibronectin type I domain-containing protein</fullName>
    </recommendedName>
</protein>
<evidence type="ECO:0000313" key="3">
    <source>
        <dbReference type="EMBL" id="EYC25781.1"/>
    </source>
</evidence>
<gene>
    <name evidence="3" type="primary">Acey_s0011.g1381</name>
    <name evidence="3" type="synonym">Acey-Y37D8A.3</name>
    <name evidence="3" type="ORF">Y032_0011g1381</name>
</gene>
<evidence type="ECO:0000259" key="2">
    <source>
        <dbReference type="Pfam" id="PF23003"/>
    </source>
</evidence>
<dbReference type="Pfam" id="PF23003">
    <property type="entry name" value="Fn1_2"/>
    <property type="match status" value="1"/>
</dbReference>
<name>A0A016VEQ9_9BILA</name>